<feature type="binding site" evidence="6 7">
    <location>
        <position position="86"/>
    </location>
    <ligand>
        <name>ATP</name>
        <dbReference type="ChEBI" id="CHEBI:30616"/>
    </ligand>
</feature>
<feature type="binding site" evidence="6 7">
    <location>
        <position position="9"/>
    </location>
    <ligand>
        <name>ATP</name>
        <dbReference type="ChEBI" id="CHEBI:30616"/>
    </ligand>
</feature>
<feature type="domain" description="Nucleoside diphosphate kinase-like" evidence="9">
    <location>
        <begin position="1"/>
        <end position="135"/>
    </location>
</feature>
<evidence type="ECO:0000256" key="2">
    <source>
        <dbReference type="ARBA" id="ARBA00008142"/>
    </source>
</evidence>
<feature type="binding site" evidence="6 7">
    <location>
        <position position="113"/>
    </location>
    <ligand>
        <name>ATP</name>
        <dbReference type="ChEBI" id="CHEBI:30616"/>
    </ligand>
</feature>
<dbReference type="Pfam" id="PF00334">
    <property type="entry name" value="NDK"/>
    <property type="match status" value="1"/>
</dbReference>
<evidence type="ECO:0000259" key="9">
    <source>
        <dbReference type="SMART" id="SM00562"/>
    </source>
</evidence>
<evidence type="ECO:0000256" key="5">
    <source>
        <dbReference type="ARBA" id="ARBA00023080"/>
    </source>
</evidence>
<gene>
    <name evidence="6 10" type="primary">ndk</name>
    <name evidence="10" type="ORF">ACFFRE_07955</name>
</gene>
<feature type="binding site" evidence="6 7">
    <location>
        <position position="103"/>
    </location>
    <ligand>
        <name>ATP</name>
        <dbReference type="ChEBI" id="CHEBI:30616"/>
    </ligand>
</feature>
<dbReference type="PRINTS" id="PR01243">
    <property type="entry name" value="NUCDPKINASE"/>
</dbReference>
<keyword evidence="6" id="KW-0547">Nucleotide-binding</keyword>
<comment type="function">
    <text evidence="6">Major role in the synthesis of nucleoside triphosphates other than ATP. The ATP gamma phosphate is transferred to the NDP beta phosphate via a ping-pong mechanism, using a phosphorylated active-site intermediate.</text>
</comment>
<keyword evidence="6" id="KW-0067">ATP-binding</keyword>
<dbReference type="InterPro" id="IPR036850">
    <property type="entry name" value="NDK-like_dom_sf"/>
</dbReference>
<evidence type="ECO:0000256" key="1">
    <source>
        <dbReference type="ARBA" id="ARBA00001946"/>
    </source>
</evidence>
<keyword evidence="6" id="KW-0460">Magnesium</keyword>
<evidence type="ECO:0000256" key="7">
    <source>
        <dbReference type="PROSITE-ProRule" id="PRU00706"/>
    </source>
</evidence>
<dbReference type="CDD" id="cd04413">
    <property type="entry name" value="NDPk_I"/>
    <property type="match status" value="1"/>
</dbReference>
<accession>A0ABV6C308</accession>
<dbReference type="EMBL" id="JBHLYQ010000069">
    <property type="protein sequence ID" value="MFC0082081.1"/>
    <property type="molecule type" value="Genomic_DNA"/>
</dbReference>
<keyword evidence="5 6" id="KW-0546">Nucleotide metabolism</keyword>
<evidence type="ECO:0000313" key="11">
    <source>
        <dbReference type="Proteomes" id="UP001589788"/>
    </source>
</evidence>
<dbReference type="SMART" id="SM00562">
    <property type="entry name" value="NDK"/>
    <property type="match status" value="1"/>
</dbReference>
<evidence type="ECO:0000256" key="3">
    <source>
        <dbReference type="ARBA" id="ARBA00022679"/>
    </source>
</evidence>
<dbReference type="Proteomes" id="UP001589788">
    <property type="component" value="Unassembled WGS sequence"/>
</dbReference>
<feature type="binding site" evidence="6 7">
    <location>
        <position position="57"/>
    </location>
    <ligand>
        <name>ATP</name>
        <dbReference type="ChEBI" id="CHEBI:30616"/>
    </ligand>
</feature>
<dbReference type="GO" id="GO:0004550">
    <property type="term" value="F:nucleoside diphosphate kinase activity"/>
    <property type="evidence" value="ECO:0007669"/>
    <property type="project" value="UniProtKB-EC"/>
</dbReference>
<evidence type="ECO:0000256" key="6">
    <source>
        <dbReference type="HAMAP-Rule" id="MF_00451"/>
    </source>
</evidence>
<proteinExistence type="inferred from homology"/>
<comment type="subunit">
    <text evidence="6">Homotetramer.</text>
</comment>
<dbReference type="PANTHER" id="PTHR11349">
    <property type="entry name" value="NUCLEOSIDE DIPHOSPHATE KINASE"/>
    <property type="match status" value="1"/>
</dbReference>
<evidence type="ECO:0000256" key="8">
    <source>
        <dbReference type="RuleBase" id="RU004011"/>
    </source>
</evidence>
<organism evidence="10 11">
    <name type="scientific">Aciditerrimonas ferrireducens</name>
    <dbReference type="NCBI Taxonomy" id="667306"/>
    <lineage>
        <taxon>Bacteria</taxon>
        <taxon>Bacillati</taxon>
        <taxon>Actinomycetota</taxon>
        <taxon>Acidimicrobiia</taxon>
        <taxon>Acidimicrobiales</taxon>
        <taxon>Acidimicrobiaceae</taxon>
        <taxon>Aciditerrimonas</taxon>
    </lineage>
</organism>
<protein>
    <recommendedName>
        <fullName evidence="6">Nucleoside diphosphate kinase</fullName>
        <shortName evidence="6">NDK</shortName>
        <shortName evidence="6">NDP kinase</shortName>
        <ecNumber evidence="6">2.7.4.6</ecNumber>
    </recommendedName>
    <alternativeName>
        <fullName evidence="6">Nucleoside-2-P kinase</fullName>
    </alternativeName>
</protein>
<dbReference type="RefSeq" id="WP_248108016.1">
    <property type="nucleotide sequence ID" value="NZ_JAKHEX010000013.1"/>
</dbReference>
<feature type="active site" description="Pros-phosphohistidine intermediate" evidence="6 7">
    <location>
        <position position="116"/>
    </location>
</feature>
<name>A0ABV6C308_9ACTN</name>
<evidence type="ECO:0000313" key="10">
    <source>
        <dbReference type="EMBL" id="MFC0082081.1"/>
    </source>
</evidence>
<keyword evidence="11" id="KW-1185">Reference proteome</keyword>
<reference evidence="10 11" key="1">
    <citation type="submission" date="2024-09" db="EMBL/GenBank/DDBJ databases">
        <authorList>
            <person name="Sun Q."/>
            <person name="Mori K."/>
        </authorList>
    </citation>
    <scope>NUCLEOTIDE SEQUENCE [LARGE SCALE GENOMIC DNA]</scope>
    <source>
        <strain evidence="10 11">JCM 15389</strain>
    </source>
</reference>
<sequence length="136" mass="14793">MNRTLLIVKPDGVERGLVGEVLARLERKGLRLVVGRLEVIPRDLAAAHYAEHQGKPFYDDLLAFITRSPAFVAVVEGPKDTWRILRTLMGPTNPAEAPPGTIRGDLATETAENLVHGSDSAEAAAREIALFFPQLA</sequence>
<dbReference type="SUPFAM" id="SSF54919">
    <property type="entry name" value="Nucleoside diphosphate kinase, NDK"/>
    <property type="match status" value="1"/>
</dbReference>
<dbReference type="InterPro" id="IPR001564">
    <property type="entry name" value="Nucleoside_diP_kinase"/>
</dbReference>
<dbReference type="HAMAP" id="MF_00451">
    <property type="entry name" value="NDP_kinase"/>
    <property type="match status" value="1"/>
</dbReference>
<keyword evidence="6" id="KW-0597">Phosphoprotein</keyword>
<comment type="similarity">
    <text evidence="2 6 7 8">Belongs to the NDK family.</text>
</comment>
<comment type="catalytic activity">
    <reaction evidence="6">
        <text>a ribonucleoside 5'-diphosphate + ATP = a ribonucleoside 5'-triphosphate + ADP</text>
        <dbReference type="Rhea" id="RHEA:18113"/>
        <dbReference type="ChEBI" id="CHEBI:30616"/>
        <dbReference type="ChEBI" id="CHEBI:57930"/>
        <dbReference type="ChEBI" id="CHEBI:61557"/>
        <dbReference type="ChEBI" id="CHEBI:456216"/>
        <dbReference type="EC" id="2.7.4.6"/>
    </reaction>
</comment>
<comment type="catalytic activity">
    <reaction evidence="6">
        <text>a 2'-deoxyribonucleoside 5'-diphosphate + ATP = a 2'-deoxyribonucleoside 5'-triphosphate + ADP</text>
        <dbReference type="Rhea" id="RHEA:44640"/>
        <dbReference type="ChEBI" id="CHEBI:30616"/>
        <dbReference type="ChEBI" id="CHEBI:61560"/>
        <dbReference type="ChEBI" id="CHEBI:73316"/>
        <dbReference type="ChEBI" id="CHEBI:456216"/>
        <dbReference type="EC" id="2.7.4.6"/>
    </reaction>
</comment>
<feature type="binding site" evidence="6 7">
    <location>
        <position position="92"/>
    </location>
    <ligand>
        <name>ATP</name>
        <dbReference type="ChEBI" id="CHEBI:30616"/>
    </ligand>
</feature>
<dbReference type="PROSITE" id="PS51374">
    <property type="entry name" value="NDPK_LIKE"/>
    <property type="match status" value="1"/>
</dbReference>
<dbReference type="InterPro" id="IPR034907">
    <property type="entry name" value="NDK-like_dom"/>
</dbReference>
<comment type="cofactor">
    <cofactor evidence="1 6">
        <name>Mg(2+)</name>
        <dbReference type="ChEBI" id="CHEBI:18420"/>
    </cofactor>
</comment>
<keyword evidence="3 6" id="KW-0808">Transferase</keyword>
<dbReference type="Gene3D" id="3.30.70.141">
    <property type="entry name" value="Nucleoside diphosphate kinase-like domain"/>
    <property type="match status" value="1"/>
</dbReference>
<dbReference type="NCBIfam" id="NF001908">
    <property type="entry name" value="PRK00668.1"/>
    <property type="match status" value="1"/>
</dbReference>
<keyword evidence="4 6" id="KW-0418">Kinase</keyword>
<keyword evidence="6" id="KW-0479">Metal-binding</keyword>
<comment type="subcellular location">
    <subcellularLocation>
        <location evidence="6">Cytoplasm</location>
    </subcellularLocation>
</comment>
<comment type="caution">
    <text evidence="10">The sequence shown here is derived from an EMBL/GenBank/DDBJ whole genome shotgun (WGS) entry which is preliminary data.</text>
</comment>
<dbReference type="EC" id="2.7.4.6" evidence="6"/>
<keyword evidence="6" id="KW-0963">Cytoplasm</keyword>
<evidence type="ECO:0000256" key="4">
    <source>
        <dbReference type="ARBA" id="ARBA00022777"/>
    </source>
</evidence>